<evidence type="ECO:0000259" key="11">
    <source>
        <dbReference type="PROSITE" id="PS51217"/>
    </source>
</evidence>
<dbReference type="InterPro" id="IPR014017">
    <property type="entry name" value="DNA_helicase_UvrD-like_C"/>
</dbReference>
<dbReference type="InterPro" id="IPR036397">
    <property type="entry name" value="RNaseH_sf"/>
</dbReference>
<evidence type="ECO:0000256" key="7">
    <source>
        <dbReference type="ARBA" id="ARBA00034808"/>
    </source>
</evidence>
<dbReference type="NCBIfam" id="TIGR00573">
    <property type="entry name" value="dnaq"/>
    <property type="match status" value="1"/>
</dbReference>
<dbReference type="SMART" id="SM00479">
    <property type="entry name" value="EXOIII"/>
    <property type="match status" value="1"/>
</dbReference>
<keyword evidence="5" id="KW-0413">Isomerase</keyword>
<dbReference type="SUPFAM" id="SSF52540">
    <property type="entry name" value="P-loop containing nucleoside triphosphate hydrolases"/>
    <property type="match status" value="1"/>
</dbReference>
<evidence type="ECO:0000313" key="12">
    <source>
        <dbReference type="EMBL" id="MBC5629463.1"/>
    </source>
</evidence>
<keyword evidence="3 9" id="KW-0347">Helicase</keyword>
<evidence type="ECO:0000313" key="13">
    <source>
        <dbReference type="Proteomes" id="UP000596929"/>
    </source>
</evidence>
<reference evidence="12 13" key="1">
    <citation type="submission" date="2020-08" db="EMBL/GenBank/DDBJ databases">
        <title>Genome public.</title>
        <authorList>
            <person name="Liu C."/>
            <person name="Sun Q."/>
        </authorList>
    </citation>
    <scope>NUCLEOTIDE SEQUENCE [LARGE SCALE GENOMIC DNA]</scope>
    <source>
        <strain evidence="12 13">NSJ-6</strain>
    </source>
</reference>
<dbReference type="PANTHER" id="PTHR11070">
    <property type="entry name" value="UVRD / RECB / PCRA DNA HELICASE FAMILY MEMBER"/>
    <property type="match status" value="1"/>
</dbReference>
<organism evidence="12 13">
    <name type="scientific">Clostridium hominis</name>
    <dbReference type="NCBI Taxonomy" id="2763036"/>
    <lineage>
        <taxon>Bacteria</taxon>
        <taxon>Bacillati</taxon>
        <taxon>Bacillota</taxon>
        <taxon>Clostridia</taxon>
        <taxon>Eubacteriales</taxon>
        <taxon>Clostridiaceae</taxon>
        <taxon>Clostridium</taxon>
    </lineage>
</organism>
<evidence type="ECO:0000256" key="9">
    <source>
        <dbReference type="PROSITE-ProRule" id="PRU00560"/>
    </source>
</evidence>
<dbReference type="CDD" id="cd17932">
    <property type="entry name" value="DEXQc_UvrD"/>
    <property type="match status" value="1"/>
</dbReference>
<dbReference type="SUPFAM" id="SSF53098">
    <property type="entry name" value="Ribonuclease H-like"/>
    <property type="match status" value="1"/>
</dbReference>
<dbReference type="Proteomes" id="UP000596929">
    <property type="component" value="Unassembled WGS sequence"/>
</dbReference>
<evidence type="ECO:0000256" key="6">
    <source>
        <dbReference type="ARBA" id="ARBA00034617"/>
    </source>
</evidence>
<dbReference type="EMBL" id="JACOOO010000023">
    <property type="protein sequence ID" value="MBC5629463.1"/>
    <property type="molecule type" value="Genomic_DNA"/>
</dbReference>
<dbReference type="EC" id="5.6.2.4" evidence="7"/>
<dbReference type="PROSITE" id="PS51217">
    <property type="entry name" value="UVRD_HELICASE_CTER"/>
    <property type="match status" value="1"/>
</dbReference>
<dbReference type="Pfam" id="PF13361">
    <property type="entry name" value="UvrD_C"/>
    <property type="match status" value="1"/>
</dbReference>
<protein>
    <recommendedName>
        <fullName evidence="7">DNA 3'-5' helicase</fullName>
        <ecNumber evidence="7">5.6.2.4</ecNumber>
    </recommendedName>
</protein>
<dbReference type="InterPro" id="IPR006054">
    <property type="entry name" value="DnaQ"/>
</dbReference>
<keyword evidence="4 9" id="KW-0067">ATP-binding</keyword>
<gene>
    <name evidence="12" type="ORF">H8S20_11235</name>
</gene>
<comment type="catalytic activity">
    <reaction evidence="8">
        <text>ATP + H2O = ADP + phosphate + H(+)</text>
        <dbReference type="Rhea" id="RHEA:13065"/>
        <dbReference type="ChEBI" id="CHEBI:15377"/>
        <dbReference type="ChEBI" id="CHEBI:15378"/>
        <dbReference type="ChEBI" id="CHEBI:30616"/>
        <dbReference type="ChEBI" id="CHEBI:43474"/>
        <dbReference type="ChEBI" id="CHEBI:456216"/>
        <dbReference type="EC" id="5.6.2.4"/>
    </reaction>
</comment>
<dbReference type="Gene3D" id="3.30.420.10">
    <property type="entry name" value="Ribonuclease H-like superfamily/Ribonuclease H"/>
    <property type="match status" value="1"/>
</dbReference>
<evidence type="ECO:0000256" key="4">
    <source>
        <dbReference type="ARBA" id="ARBA00022840"/>
    </source>
</evidence>
<dbReference type="Pfam" id="PF00929">
    <property type="entry name" value="RNase_T"/>
    <property type="match status" value="1"/>
</dbReference>
<evidence type="ECO:0000256" key="3">
    <source>
        <dbReference type="ARBA" id="ARBA00022806"/>
    </source>
</evidence>
<dbReference type="CDD" id="cd06127">
    <property type="entry name" value="DEDDh"/>
    <property type="match status" value="1"/>
</dbReference>
<keyword evidence="1 9" id="KW-0547">Nucleotide-binding</keyword>
<comment type="caution">
    <text evidence="12">The sequence shown here is derived from an EMBL/GenBank/DDBJ whole genome shotgun (WGS) entry which is preliminary data.</text>
</comment>
<feature type="domain" description="UvrD-like helicase C-terminal" evidence="11">
    <location>
        <begin position="312"/>
        <end position="786"/>
    </location>
</feature>
<comment type="catalytic activity">
    <reaction evidence="6">
        <text>Couples ATP hydrolysis with the unwinding of duplex DNA by translocating in the 3'-5' direction.</text>
        <dbReference type="EC" id="5.6.2.4"/>
    </reaction>
</comment>
<feature type="binding site" evidence="9">
    <location>
        <begin position="23"/>
        <end position="30"/>
    </location>
    <ligand>
        <name>ATP</name>
        <dbReference type="ChEBI" id="CHEBI:30616"/>
    </ligand>
</feature>
<evidence type="ECO:0000256" key="2">
    <source>
        <dbReference type="ARBA" id="ARBA00022801"/>
    </source>
</evidence>
<dbReference type="PROSITE" id="PS51198">
    <property type="entry name" value="UVRD_HELICASE_ATP_BIND"/>
    <property type="match status" value="1"/>
</dbReference>
<accession>A0ABR7DF54</accession>
<dbReference type="Gene3D" id="3.40.50.300">
    <property type="entry name" value="P-loop containing nucleotide triphosphate hydrolases"/>
    <property type="match status" value="4"/>
</dbReference>
<dbReference type="InterPro" id="IPR027417">
    <property type="entry name" value="P-loop_NTPase"/>
</dbReference>
<sequence length="863" mass="99948">MLKLNEEQKLLVNEYTKNILLLASAGTGKTDTLSKRVAGIIKEGKAKSDQILCITFTNKACKEMQERVEAIVRKESKNITIKTFHSFCFDIIKSNFKKNTDVFSDFIIFDEEDCKELIRSCNYFNYPINNLHLFIKEIKSFMIKGNLPTSQDIDYKSIIKNFYMNYDEKVTKVCSERGKLNLELKKYLKDKGDILIQTYNSLLYSNHGLDFDDLIYITKELFKDENVVRSISEKYKYINIDEMQDIGTIEYFIIEKIFKNNNILMCGDIFQTIYSWRGSEPDIIINTFKEKYKPLEIVFSKNYRATNILTESSLEYLKNAFETQVTTIYKDGIKSATSIVGEKIKLSINDNARSEARFIFDSIKSLEQNGENIYSTCILTRDNNYNMALSNYLKSLQYEGVNFEFILVDQFKFFRRQEIKDIIAFLKLIVNQYDSLSLKRIITRLPSGIGDKTIEEIEGSKYKCVGIRISDFIDPSVVAYGEKYALLVKELEKDNIIVFDVESTGTDVTEDEIIQIAAIKINSKGIVIGNFEKFIKNDKSVGTSQYVHGFSDAFLRENGEDKRTVLLEFCEFIKNSIIVGHNVQFDINILTSELKRLKMNSIDIKGFYDTLDIYRRFYPEATNHKLETLSKIFNTKNKPSHDAMDDILATGELLINAIYNYIIPTTMERMSYMIKHLKSFSKISEKLNSLFDKAKDMRPYDIVVEVINSFHIKSLYTGEDGKEKIERLRDFYVLLKDLDNKDKSNRDSLLDIIKITGLSNGELESLIINRTKRPRIPIITIHQAKGLEYENVFLAGAQKNTFPSFRALNSNNLEEEKRLFYVAITRAKKRLFISCNTSGYFGYNDKSPFINHIPSKYITSVKE</sequence>
<keyword evidence="13" id="KW-1185">Reference proteome</keyword>
<feature type="domain" description="UvrD-like helicase ATP-binding" evidence="10">
    <location>
        <begin position="2"/>
        <end position="306"/>
    </location>
</feature>
<evidence type="ECO:0000256" key="8">
    <source>
        <dbReference type="ARBA" id="ARBA00048988"/>
    </source>
</evidence>
<name>A0ABR7DF54_9CLOT</name>
<dbReference type="InterPro" id="IPR014016">
    <property type="entry name" value="UvrD-like_ATP-bd"/>
</dbReference>
<dbReference type="PANTHER" id="PTHR11070:SF2">
    <property type="entry name" value="ATP-DEPENDENT DNA HELICASE SRS2"/>
    <property type="match status" value="1"/>
</dbReference>
<dbReference type="RefSeq" id="WP_186860168.1">
    <property type="nucleotide sequence ID" value="NZ_JACOOO010000023.1"/>
</dbReference>
<dbReference type="Pfam" id="PF00580">
    <property type="entry name" value="UvrD-helicase"/>
    <property type="match status" value="1"/>
</dbReference>
<dbReference type="InterPro" id="IPR000212">
    <property type="entry name" value="DNA_helicase_UvrD/REP"/>
</dbReference>
<dbReference type="InterPro" id="IPR012337">
    <property type="entry name" value="RNaseH-like_sf"/>
</dbReference>
<dbReference type="Gene3D" id="1.10.486.10">
    <property type="entry name" value="PCRA, domain 4"/>
    <property type="match status" value="1"/>
</dbReference>
<proteinExistence type="predicted"/>
<evidence type="ECO:0000256" key="5">
    <source>
        <dbReference type="ARBA" id="ARBA00023235"/>
    </source>
</evidence>
<evidence type="ECO:0000256" key="1">
    <source>
        <dbReference type="ARBA" id="ARBA00022741"/>
    </source>
</evidence>
<keyword evidence="2 9" id="KW-0378">Hydrolase</keyword>
<dbReference type="InterPro" id="IPR013520">
    <property type="entry name" value="Ribonucl_H"/>
</dbReference>
<evidence type="ECO:0000259" key="10">
    <source>
        <dbReference type="PROSITE" id="PS51198"/>
    </source>
</evidence>